<sequence>MLFKASLNLDAYDAGPSHWVMTAANRFEVIQLIRIGAVLCCVALAGCNAVSSEGPLAGAINSDAGQSGAELGRKNAAVFDIVDIDSRSARLVSDYVSSTLSRRFGIGGGVGPVAIGVGDALKVTIFEAGADGLFSTAQSKQVSLDIVVQPDGKAAIPYAGSVRFAGKTLDEARKAILAALATKAVEPDVIVTSMGTPSRTVTVSGTVGRPSMVSLNLTKEKITEVIAKAGGPSTQPYETYVTLVRGSKTGTVLLKSIIEHPSEDIYVQPGDQIFLLRDPRTFTLLGSVRGDGRIEFGANDLNLLEAVALGHGAIDDSSNAKGFFLFRYEEPEIVSSLLGPARFQGLLRKGMLPDSKGRYPIVYRFDMSHPDSLIVGQTFPIKSRDVIYVSRHPSVDIRKFLSIVGAPLGIAAQGAATAAVLNQ</sequence>
<evidence type="ECO:0000313" key="4">
    <source>
        <dbReference type="EMBL" id="ENN85923.1"/>
    </source>
</evidence>
<dbReference type="Pfam" id="PF10531">
    <property type="entry name" value="SLBB"/>
    <property type="match status" value="1"/>
</dbReference>
<dbReference type="Gene3D" id="3.10.560.10">
    <property type="entry name" value="Outer membrane lipoprotein wza domain like"/>
    <property type="match status" value="2"/>
</dbReference>
<reference evidence="4 5" key="1">
    <citation type="journal article" date="2012" name="BMC Genomics">
        <title>Genomic basis of broad host range and environmental adaptability of Rhizobium tropici CIAT 899 and Rhizobium sp. PRF 81 which are used in inoculants for common bean (Phaseolus vulgaris L.).</title>
        <authorList>
            <person name="Ormeno-Orrillo E."/>
            <person name="Menna P."/>
            <person name="Almeida L.G."/>
            <person name="Ollero F.J."/>
            <person name="Nicolas M.F."/>
            <person name="Pains Rodrigues E."/>
            <person name="Shigueyoshi Nakatani A."/>
            <person name="Silva Batista J.S."/>
            <person name="Oliveira Chueire L.M."/>
            <person name="Souza R.C."/>
            <person name="Ribeiro Vasconcelos A.T."/>
            <person name="Megias M."/>
            <person name="Hungria M."/>
            <person name="Martinez-Romero E."/>
        </authorList>
    </citation>
    <scope>NUCLEOTIDE SEQUENCE [LARGE SCALE GENOMIC DNA]</scope>
    <source>
        <strain evidence="4 5">PRF 81</strain>
    </source>
</reference>
<dbReference type="PANTHER" id="PTHR33619">
    <property type="entry name" value="POLYSACCHARIDE EXPORT PROTEIN GFCE-RELATED"/>
    <property type="match status" value="1"/>
</dbReference>
<dbReference type="InterPro" id="IPR049712">
    <property type="entry name" value="Poly_export"/>
</dbReference>
<evidence type="ECO:0000259" key="3">
    <source>
        <dbReference type="Pfam" id="PF10531"/>
    </source>
</evidence>
<dbReference type="Gene3D" id="3.30.1950.10">
    <property type="entry name" value="wza like domain"/>
    <property type="match status" value="1"/>
</dbReference>
<keyword evidence="1" id="KW-0732">Signal</keyword>
<comment type="caution">
    <text evidence="4">The sequence shown here is derived from an EMBL/GenBank/DDBJ whole genome shotgun (WGS) entry which is preliminary data.</text>
</comment>
<dbReference type="STRING" id="363754.RHSP_17091"/>
<dbReference type="AlphaFoldDB" id="N6U6N3"/>
<evidence type="ECO:0000256" key="1">
    <source>
        <dbReference type="ARBA" id="ARBA00022729"/>
    </source>
</evidence>
<evidence type="ECO:0000259" key="2">
    <source>
        <dbReference type="Pfam" id="PF02563"/>
    </source>
</evidence>
<protein>
    <submittedName>
        <fullName evidence="4">Capsular polysaccharide export protein RkpU</fullName>
    </submittedName>
</protein>
<dbReference type="GO" id="GO:0015159">
    <property type="term" value="F:polysaccharide transmembrane transporter activity"/>
    <property type="evidence" value="ECO:0007669"/>
    <property type="project" value="InterPro"/>
</dbReference>
<dbReference type="PANTHER" id="PTHR33619:SF3">
    <property type="entry name" value="POLYSACCHARIDE EXPORT PROTEIN GFCE-RELATED"/>
    <property type="match status" value="1"/>
</dbReference>
<organism evidence="4 5">
    <name type="scientific">Rhizobium freirei PRF 81</name>
    <dbReference type="NCBI Taxonomy" id="363754"/>
    <lineage>
        <taxon>Bacteria</taxon>
        <taxon>Pseudomonadati</taxon>
        <taxon>Pseudomonadota</taxon>
        <taxon>Alphaproteobacteria</taxon>
        <taxon>Hyphomicrobiales</taxon>
        <taxon>Rhizobiaceae</taxon>
        <taxon>Rhizobium/Agrobacterium group</taxon>
        <taxon>Rhizobium</taxon>
    </lineage>
</organism>
<proteinExistence type="predicted"/>
<feature type="domain" description="Polysaccharide export protein N-terminal" evidence="2">
    <location>
        <begin position="114"/>
        <end position="192"/>
    </location>
</feature>
<evidence type="ECO:0000313" key="5">
    <source>
        <dbReference type="Proteomes" id="UP000012429"/>
    </source>
</evidence>
<dbReference type="Proteomes" id="UP000012429">
    <property type="component" value="Unassembled WGS sequence"/>
</dbReference>
<dbReference type="Pfam" id="PF02563">
    <property type="entry name" value="Poly_export"/>
    <property type="match status" value="1"/>
</dbReference>
<dbReference type="InterPro" id="IPR003715">
    <property type="entry name" value="Poly_export_N"/>
</dbReference>
<name>N6U6N3_9HYPH</name>
<dbReference type="InterPro" id="IPR019554">
    <property type="entry name" value="Soluble_ligand-bd"/>
</dbReference>
<dbReference type="PATRIC" id="fig|363754.4.peg.4474"/>
<dbReference type="EMBL" id="AQHN01000077">
    <property type="protein sequence ID" value="ENN85923.1"/>
    <property type="molecule type" value="Genomic_DNA"/>
</dbReference>
<gene>
    <name evidence="4" type="primary">rkpU</name>
    <name evidence="4" type="ORF">RHSP_17091</name>
</gene>
<accession>N6U6N3</accession>
<feature type="domain" description="Soluble ligand binding" evidence="3">
    <location>
        <begin position="201"/>
        <end position="251"/>
    </location>
</feature>
<keyword evidence="5" id="KW-1185">Reference proteome</keyword>